<proteinExistence type="inferred from homology"/>
<dbReference type="GO" id="GO:0005506">
    <property type="term" value="F:iron ion binding"/>
    <property type="evidence" value="ECO:0007669"/>
    <property type="project" value="InterPro"/>
</dbReference>
<dbReference type="PROSITE" id="PS00086">
    <property type="entry name" value="CYTOCHROME_P450"/>
    <property type="match status" value="1"/>
</dbReference>
<dbReference type="GO" id="GO:0020037">
    <property type="term" value="F:heme binding"/>
    <property type="evidence" value="ECO:0007669"/>
    <property type="project" value="InterPro"/>
</dbReference>
<evidence type="ECO:0000256" key="6">
    <source>
        <dbReference type="ARBA" id="ARBA00022723"/>
    </source>
</evidence>
<dbReference type="GO" id="GO:0042448">
    <property type="term" value="P:progesterone metabolic process"/>
    <property type="evidence" value="ECO:0007669"/>
    <property type="project" value="TreeGrafter"/>
</dbReference>
<keyword evidence="10 13" id="KW-0408">Iron</keyword>
<evidence type="ECO:0000256" key="7">
    <source>
        <dbReference type="ARBA" id="ARBA00022824"/>
    </source>
</evidence>
<dbReference type="Pfam" id="PF00067">
    <property type="entry name" value="p450"/>
    <property type="match status" value="1"/>
</dbReference>
<feature type="binding site" description="axial binding residue" evidence="13">
    <location>
        <position position="453"/>
    </location>
    <ligand>
        <name>heme</name>
        <dbReference type="ChEBI" id="CHEBI:30413"/>
    </ligand>
    <ligandPart>
        <name>Fe</name>
        <dbReference type="ChEBI" id="CHEBI:18248"/>
    </ligandPart>
</feature>
<feature type="non-terminal residue" evidence="16">
    <location>
        <position position="513"/>
    </location>
</feature>
<dbReference type="EMBL" id="VYZE01000907">
    <property type="protein sequence ID" value="NWU69504.1"/>
    <property type="molecule type" value="Genomic_DNA"/>
</dbReference>
<feature type="chain" id="PRO_5029893769" evidence="15">
    <location>
        <begin position="29"/>
        <end position="513"/>
    </location>
</feature>
<dbReference type="OrthoDB" id="1055148at2759"/>
<dbReference type="AlphaFoldDB" id="A0A7K5YVV1"/>
<dbReference type="InterPro" id="IPR017972">
    <property type="entry name" value="Cyt_P450_CS"/>
</dbReference>
<keyword evidence="9 14" id="KW-0560">Oxidoreductase</keyword>
<evidence type="ECO:0000313" key="17">
    <source>
        <dbReference type="Proteomes" id="UP000522270"/>
    </source>
</evidence>
<name>A0A7K5YVV1_9AVES</name>
<organism evidence="16 17">
    <name type="scientific">Pterocles burchelli</name>
    <dbReference type="NCBI Taxonomy" id="2585816"/>
    <lineage>
        <taxon>Eukaryota</taxon>
        <taxon>Metazoa</taxon>
        <taxon>Chordata</taxon>
        <taxon>Craniata</taxon>
        <taxon>Vertebrata</taxon>
        <taxon>Euteleostomi</taxon>
        <taxon>Archelosauria</taxon>
        <taxon>Archosauria</taxon>
        <taxon>Dinosauria</taxon>
        <taxon>Saurischia</taxon>
        <taxon>Theropoda</taxon>
        <taxon>Coelurosauria</taxon>
        <taxon>Aves</taxon>
        <taxon>Neognathae</taxon>
        <taxon>Neoaves</taxon>
        <taxon>Columbimorphae</taxon>
        <taxon>Pterocliformes</taxon>
        <taxon>Pteroclidae</taxon>
        <taxon>Pterocles</taxon>
    </lineage>
</organism>
<evidence type="ECO:0000256" key="4">
    <source>
        <dbReference type="ARBA" id="ARBA00010617"/>
    </source>
</evidence>
<evidence type="ECO:0000256" key="13">
    <source>
        <dbReference type="PIRSR" id="PIRSR602401-1"/>
    </source>
</evidence>
<gene>
    <name evidence="16" type="primary">Cyp1b1_0</name>
    <name evidence="16" type="ORF">PTEBUR_R10821</name>
</gene>
<evidence type="ECO:0000256" key="2">
    <source>
        <dbReference type="ARBA" id="ARBA00004174"/>
    </source>
</evidence>
<keyword evidence="11 14" id="KW-0503">Monooxygenase</keyword>
<dbReference type="FunFam" id="1.10.630.10:FF:000238">
    <property type="entry name" value="Cytochrome P450 2A6"/>
    <property type="match status" value="1"/>
</dbReference>
<dbReference type="GO" id="GO:0042446">
    <property type="term" value="P:hormone biosynthetic process"/>
    <property type="evidence" value="ECO:0007669"/>
    <property type="project" value="TreeGrafter"/>
</dbReference>
<comment type="similarity">
    <text evidence="4 14">Belongs to the cytochrome P450 family.</text>
</comment>
<evidence type="ECO:0000256" key="14">
    <source>
        <dbReference type="RuleBase" id="RU000461"/>
    </source>
</evidence>
<evidence type="ECO:0000256" key="1">
    <source>
        <dbReference type="ARBA" id="ARBA00001971"/>
    </source>
</evidence>
<evidence type="ECO:0000313" key="16">
    <source>
        <dbReference type="EMBL" id="NWU69504.1"/>
    </source>
</evidence>
<evidence type="ECO:0000256" key="12">
    <source>
        <dbReference type="ARBA" id="ARBA00023136"/>
    </source>
</evidence>
<sequence>MGTAGTPDGAAAGLAAFLLLLLILLLAGFRRQPGSQRGGSGRRTPPGPFAWPVVGNALQLGRLPHEALGALARRYGPVFQLRLGRRHVVVLSGEATIRRALVGLGTRFAGRPDFPSFQLVSGGLSVAFGTWSPRWRARRRLAHAALRSRSTAAEVEGHVAGEAAELVRIFLWRSRGGAFFQPAPLLVVANANVLCGLCFGRRYSHADGEFTALLGRNDRFGQTVGAGSVVDVLPWLLRFPNPVRRVFRDFRALNCEMHGFVCDKVAQHRQTLDPRALRDVSDAMIAAVEHSDPPPAGLGPQDVDGAMTDIFGAGQDTTSTALAWVLLLLLKHPRLQEELHAELDRAVGRSRLPTVEDRPQLPLLEAFILETLRYSSFVPITIPHATTADVELEGFHIPKGTVVFINQWSVNHDGGKWPDPERFDPTRFLDAQQRLDRDRAGSVMIFSSGQRRCIGEQLAKLQLFLFTAILLHQCSFHANPAELLTMDCIHGLALKPRPFTVTVRQRPPLLIPP</sequence>
<keyword evidence="5 13" id="KW-0349">Heme</keyword>
<keyword evidence="12" id="KW-0472">Membrane</keyword>
<dbReference type="Proteomes" id="UP000522270">
    <property type="component" value="Unassembled WGS sequence"/>
</dbReference>
<keyword evidence="15" id="KW-0732">Signal</keyword>
<keyword evidence="7" id="KW-0256">Endoplasmic reticulum</keyword>
<evidence type="ECO:0000256" key="15">
    <source>
        <dbReference type="SAM" id="SignalP"/>
    </source>
</evidence>
<comment type="caution">
    <text evidence="16">The sequence shown here is derived from an EMBL/GenBank/DDBJ whole genome shotgun (WGS) entry which is preliminary data.</text>
</comment>
<evidence type="ECO:0000256" key="8">
    <source>
        <dbReference type="ARBA" id="ARBA00022848"/>
    </source>
</evidence>
<accession>A0A7K5YVV1</accession>
<evidence type="ECO:0000256" key="10">
    <source>
        <dbReference type="ARBA" id="ARBA00023004"/>
    </source>
</evidence>
<dbReference type="InterPro" id="IPR001128">
    <property type="entry name" value="Cyt_P450"/>
</dbReference>
<dbReference type="Gene3D" id="1.10.630.10">
    <property type="entry name" value="Cytochrome P450"/>
    <property type="match status" value="1"/>
</dbReference>
<dbReference type="InterPro" id="IPR036396">
    <property type="entry name" value="Cyt_P450_sf"/>
</dbReference>
<keyword evidence="6 13" id="KW-0479">Metal-binding</keyword>
<protein>
    <submittedName>
        <fullName evidence="16">CP1B1 protein</fullName>
    </submittedName>
</protein>
<keyword evidence="8" id="KW-0492">Microsome</keyword>
<dbReference type="PANTHER" id="PTHR24289">
    <property type="entry name" value="STEROID 17-ALPHA-HYDROXYLASE/17,20 LYASE"/>
    <property type="match status" value="1"/>
</dbReference>
<dbReference type="PRINTS" id="PR00385">
    <property type="entry name" value="P450"/>
</dbReference>
<evidence type="ECO:0000256" key="9">
    <source>
        <dbReference type="ARBA" id="ARBA00023002"/>
    </source>
</evidence>
<reference evidence="16 17" key="1">
    <citation type="submission" date="2019-09" db="EMBL/GenBank/DDBJ databases">
        <title>Bird 10,000 Genomes (B10K) Project - Family phase.</title>
        <authorList>
            <person name="Zhang G."/>
        </authorList>
    </citation>
    <scope>NUCLEOTIDE SEQUENCE [LARGE SCALE GENOMIC DNA]</scope>
    <source>
        <strain evidence="16">B10K-DU-027-49</strain>
        <tissue evidence="16">Muscle</tissue>
    </source>
</reference>
<dbReference type="GO" id="GO:0005789">
    <property type="term" value="C:endoplasmic reticulum membrane"/>
    <property type="evidence" value="ECO:0007669"/>
    <property type="project" value="UniProtKB-SubCell"/>
</dbReference>
<comment type="subcellular location">
    <subcellularLocation>
        <location evidence="3">Endoplasmic reticulum membrane</location>
        <topology evidence="3">Peripheral membrane protein</topology>
    </subcellularLocation>
    <subcellularLocation>
        <location evidence="2">Microsome membrane</location>
        <topology evidence="2">Peripheral membrane protein</topology>
    </subcellularLocation>
</comment>
<dbReference type="PANTHER" id="PTHR24289:SF15">
    <property type="entry name" value="CYTOCHROME P450 FAMILY 1 SUBFAMILY B MEMBER 1"/>
    <property type="match status" value="1"/>
</dbReference>
<dbReference type="GO" id="GO:0004508">
    <property type="term" value="F:steroid 17-alpha-monooxygenase activity"/>
    <property type="evidence" value="ECO:0007669"/>
    <property type="project" value="TreeGrafter"/>
</dbReference>
<dbReference type="InterPro" id="IPR002401">
    <property type="entry name" value="Cyt_P450_E_grp-I"/>
</dbReference>
<evidence type="ECO:0000256" key="3">
    <source>
        <dbReference type="ARBA" id="ARBA00004406"/>
    </source>
</evidence>
<evidence type="ECO:0000256" key="11">
    <source>
        <dbReference type="ARBA" id="ARBA00023033"/>
    </source>
</evidence>
<dbReference type="SUPFAM" id="SSF48264">
    <property type="entry name" value="Cytochrome P450"/>
    <property type="match status" value="1"/>
</dbReference>
<keyword evidence="17" id="KW-1185">Reference proteome</keyword>
<feature type="non-terminal residue" evidence="16">
    <location>
        <position position="1"/>
    </location>
</feature>
<dbReference type="PRINTS" id="PR00463">
    <property type="entry name" value="EP450I"/>
</dbReference>
<evidence type="ECO:0000256" key="5">
    <source>
        <dbReference type="ARBA" id="ARBA00022617"/>
    </source>
</evidence>
<feature type="signal peptide" evidence="15">
    <location>
        <begin position="1"/>
        <end position="28"/>
    </location>
</feature>
<comment type="cofactor">
    <cofactor evidence="1 13">
        <name>heme</name>
        <dbReference type="ChEBI" id="CHEBI:30413"/>
    </cofactor>
</comment>